<feature type="domain" description="Peptidase C-terminal archaeal/bacterial" evidence="3">
    <location>
        <begin position="344"/>
        <end position="427"/>
    </location>
</feature>
<proteinExistence type="predicted"/>
<feature type="compositionally biased region" description="Low complexity" evidence="1">
    <location>
        <begin position="133"/>
        <end position="147"/>
    </location>
</feature>
<feature type="compositionally biased region" description="Polar residues" evidence="1">
    <location>
        <begin position="309"/>
        <end position="319"/>
    </location>
</feature>
<feature type="compositionally biased region" description="Polar residues" evidence="1">
    <location>
        <begin position="220"/>
        <end position="231"/>
    </location>
</feature>
<dbReference type="Proteomes" id="UP000271624">
    <property type="component" value="Unassembled WGS sequence"/>
</dbReference>
<feature type="compositionally biased region" description="Pro residues" evidence="1">
    <location>
        <begin position="114"/>
        <end position="132"/>
    </location>
</feature>
<organism evidence="4 5">
    <name type="scientific">Dulcicalothrix desertica PCC 7102</name>
    <dbReference type="NCBI Taxonomy" id="232991"/>
    <lineage>
        <taxon>Bacteria</taxon>
        <taxon>Bacillati</taxon>
        <taxon>Cyanobacteriota</taxon>
        <taxon>Cyanophyceae</taxon>
        <taxon>Nostocales</taxon>
        <taxon>Calotrichaceae</taxon>
        <taxon>Dulcicalothrix</taxon>
    </lineage>
</organism>
<comment type="caution">
    <text evidence="4">The sequence shown here is derived from an EMBL/GenBank/DDBJ whole genome shotgun (WGS) entry which is preliminary data.</text>
</comment>
<keyword evidence="2" id="KW-0732">Signal</keyword>
<feature type="region of interest" description="Disordered" evidence="1">
    <location>
        <begin position="47"/>
        <end position="319"/>
    </location>
</feature>
<sequence>MMANNKNKYYPKNNQEKIKLILASCISSSVLLLSNGLSLAASAKSLTVNSGSPNSRSINYLNTNSSNQTNSNSKQFLLAKPPDERQPEAVEQGIEKIPTSEIPQQREPKQPIKSPLPPTPSPVTPTPDPTPTQPNVTPTTTPTQTAPTPQPDVTPTKPPTQTAPQPQPVQRRQTPQPNVTPTTPLQTAPQPQPVQRRQTPQPNVTPTTPLQTAPQPQRQSKPVQRRQTPQPNVAPMTPLQTAPQPQRQPQPVQRRQTPQPNVTPTTPLQTAPQPQRQSTPVRQRIESIPSENIESNQIPQRQRNQQQRTKSPVSSSGNYKNINFVDLEIGVLKRGDFQSQGRYFHFYQFEGTENQLIEVRLTGSIDKRRSNNLSLDPFMFLLDSNNQVILTRGSNELNNGQASGRVKSAFAFVRLPATGKYTIAVTSRNPRDSGRYSLALRNDRASYALDKSGVLTTRGSTIRRNGSPYSVSKFQGRRDQLVSIRADSVFEDFSPYVVLLNSRGEVVARDNDKDGRYSALIDRVRLPQDDIYYVVVISAIARERGTYRLTVF</sequence>
<feature type="compositionally biased region" description="Polar residues" evidence="1">
    <location>
        <begin position="289"/>
        <end position="299"/>
    </location>
</feature>
<dbReference type="InterPro" id="IPR007280">
    <property type="entry name" value="Peptidase_C_arc/bac"/>
</dbReference>
<feature type="compositionally biased region" description="Low complexity" evidence="1">
    <location>
        <begin position="62"/>
        <end position="73"/>
    </location>
</feature>
<dbReference type="EMBL" id="RSCL01000001">
    <property type="protein sequence ID" value="RUT09670.1"/>
    <property type="molecule type" value="Genomic_DNA"/>
</dbReference>
<evidence type="ECO:0000256" key="2">
    <source>
        <dbReference type="SAM" id="SignalP"/>
    </source>
</evidence>
<feature type="compositionally biased region" description="Low complexity" evidence="1">
    <location>
        <begin position="237"/>
        <end position="277"/>
    </location>
</feature>
<reference evidence="4" key="1">
    <citation type="submission" date="2018-12" db="EMBL/GenBank/DDBJ databases">
        <authorList>
            <person name="Will S."/>
            <person name="Neumann-Schaal M."/>
            <person name="Henke P."/>
        </authorList>
    </citation>
    <scope>NUCLEOTIDE SEQUENCE</scope>
    <source>
        <strain evidence="4">PCC 7102</strain>
    </source>
</reference>
<dbReference type="PRINTS" id="PR01217">
    <property type="entry name" value="PRICHEXTENSN"/>
</dbReference>
<evidence type="ECO:0000313" key="4">
    <source>
        <dbReference type="EMBL" id="RUT09670.1"/>
    </source>
</evidence>
<feature type="chain" id="PRO_5019015387" description="Peptidase C-terminal archaeal/bacterial domain-containing protein" evidence="2">
    <location>
        <begin position="44"/>
        <end position="552"/>
    </location>
</feature>
<evidence type="ECO:0000259" key="3">
    <source>
        <dbReference type="Pfam" id="PF04151"/>
    </source>
</evidence>
<dbReference type="AlphaFoldDB" id="A0A433VU62"/>
<reference evidence="4" key="2">
    <citation type="journal article" date="2019" name="Genome Biol. Evol.">
        <title>Day and night: Metabolic profiles and evolutionary relationships of six axenic non-marine cyanobacteria.</title>
        <authorList>
            <person name="Will S.E."/>
            <person name="Henke P."/>
            <person name="Boedeker C."/>
            <person name="Huang S."/>
            <person name="Brinkmann H."/>
            <person name="Rohde M."/>
            <person name="Jarek M."/>
            <person name="Friedl T."/>
            <person name="Seufert S."/>
            <person name="Schumacher M."/>
            <person name="Overmann J."/>
            <person name="Neumann-Schaal M."/>
            <person name="Petersen J."/>
        </authorList>
    </citation>
    <scope>NUCLEOTIDE SEQUENCE [LARGE SCALE GENOMIC DNA]</scope>
    <source>
        <strain evidence="4">PCC 7102</strain>
    </source>
</reference>
<feature type="compositionally biased region" description="Pro residues" evidence="1">
    <location>
        <begin position="148"/>
        <end position="158"/>
    </location>
</feature>
<dbReference type="RefSeq" id="WP_233787858.1">
    <property type="nucleotide sequence ID" value="NZ_RSCL01000001.1"/>
</dbReference>
<gene>
    <name evidence="4" type="ORF">DSM106972_001650</name>
</gene>
<dbReference type="Gene3D" id="2.60.120.380">
    <property type="match status" value="2"/>
</dbReference>
<accession>A0A433VU62</accession>
<protein>
    <recommendedName>
        <fullName evidence="3">Peptidase C-terminal archaeal/bacterial domain-containing protein</fullName>
    </recommendedName>
</protein>
<keyword evidence="5" id="KW-1185">Reference proteome</keyword>
<feature type="compositionally biased region" description="Low complexity" evidence="1">
    <location>
        <begin position="159"/>
        <end position="219"/>
    </location>
</feature>
<feature type="compositionally biased region" description="Polar residues" evidence="1">
    <location>
        <begin position="47"/>
        <end position="61"/>
    </location>
</feature>
<feature type="signal peptide" evidence="2">
    <location>
        <begin position="1"/>
        <end position="43"/>
    </location>
</feature>
<evidence type="ECO:0000313" key="5">
    <source>
        <dbReference type="Proteomes" id="UP000271624"/>
    </source>
</evidence>
<dbReference type="Pfam" id="PF04151">
    <property type="entry name" value="PPC"/>
    <property type="match status" value="1"/>
</dbReference>
<name>A0A433VU62_9CYAN</name>
<evidence type="ECO:0000256" key="1">
    <source>
        <dbReference type="SAM" id="MobiDB-lite"/>
    </source>
</evidence>